<sequence>MSTIKPSGWLGEILHDMDHALPVTRVHGAQVTERDTVNLP</sequence>
<keyword evidence="2" id="KW-1185">Reference proteome</keyword>
<organism evidence="1 2">
    <name type="scientific">Candidatus Nitrososphaera evergladensis SR1</name>
    <dbReference type="NCBI Taxonomy" id="1459636"/>
    <lineage>
        <taxon>Archaea</taxon>
        <taxon>Nitrososphaerota</taxon>
        <taxon>Nitrososphaeria</taxon>
        <taxon>Nitrososphaerales</taxon>
        <taxon>Nitrososphaeraceae</taxon>
        <taxon>Nitrososphaera</taxon>
    </lineage>
</organism>
<evidence type="ECO:0000313" key="1">
    <source>
        <dbReference type="EMBL" id="AIF85449.1"/>
    </source>
</evidence>
<evidence type="ECO:0000313" key="2">
    <source>
        <dbReference type="Proteomes" id="UP000028194"/>
    </source>
</evidence>
<accession>A0A075N1W6</accession>
<gene>
    <name evidence="1" type="ORF">NTE_03421</name>
</gene>
<protein>
    <submittedName>
        <fullName evidence="1">Uncharacterized protein</fullName>
    </submittedName>
</protein>
<dbReference type="EMBL" id="CP007174">
    <property type="protein sequence ID" value="AIF85449.1"/>
    <property type="molecule type" value="Genomic_DNA"/>
</dbReference>
<dbReference type="KEGG" id="nev:NTE_03421"/>
<dbReference type="Proteomes" id="UP000028194">
    <property type="component" value="Chromosome"/>
</dbReference>
<dbReference type="AlphaFoldDB" id="A0A075N1W6"/>
<proteinExistence type="predicted"/>
<dbReference type="HOGENOM" id="CLU_3282672_0_0_2"/>
<reference evidence="1 2" key="1">
    <citation type="journal article" date="2014" name="PLoS ONE">
        <title>Genome Sequence of Candidatus Nitrososphaera evergladensis from Group I.1b Enriched from Everglades Soil Reveals Novel Genomic Features of the Ammonia-Oxidizing Archaea.</title>
        <authorList>
            <person name="Zhalnina K.V."/>
            <person name="Dias R."/>
            <person name="Leonard M.T."/>
            <person name="Dorr de Quadros P."/>
            <person name="Camargo F.A."/>
            <person name="Drew J.C."/>
            <person name="Farmerie W.G."/>
            <person name="Daroub S.H."/>
            <person name="Triplett E.W."/>
        </authorList>
    </citation>
    <scope>NUCLEOTIDE SEQUENCE [LARGE SCALE GENOMIC DNA]</scope>
    <source>
        <strain evidence="1 2">SR1</strain>
    </source>
</reference>
<name>A0A075N1W6_9ARCH</name>